<reference evidence="2 3" key="1">
    <citation type="submission" date="2018-12" db="EMBL/GenBank/DDBJ databases">
        <authorList>
            <person name="Li S."/>
            <person name="Yang R."/>
            <person name="Chen G."/>
            <person name="Zou L."/>
            <person name="Zhang C."/>
            <person name="Chen Y."/>
            <person name="Liu Z."/>
            <person name="Li Y."/>
            <person name="Yan Y."/>
            <person name="Huang M."/>
            <person name="Chen T."/>
        </authorList>
    </citation>
    <scope>NUCLEOTIDE SEQUENCE [LARGE SCALE GENOMIC DNA]</scope>
    <source>
        <strain evidence="2 3">1257</strain>
    </source>
</reference>
<name>A0A3S8UDL9_9PSED</name>
<accession>A0A3S8UDL9</accession>
<dbReference type="Gene3D" id="2.60.200.60">
    <property type="match status" value="1"/>
</dbReference>
<sequence length="467" mass="49621">MSQRMNIFGKGQGLDGDLTSTDATCIAGQARGTFHGRRWLLEGDRTTPCPRCGKQGTIVDGESRWLQDGIPVAVDGTPVKCGCPAGSNYVLAPMNQQVAALANSAHLPTSDSLRRNAPPQPQAFARATSPMASAAPGGLEPGFHIVQRSTSFPQLLMRLFEVRGSLPVARLQRLNPTFAQGFKAGEIFVIGDPDNSHACTREEAELMAAAQRAREALTEMNAEEADFMMRHQSDIAGLLADTSLSMGVVQTMMARSLEELQGTLRGIEHLHQQQFTKHGHLKSSEFFSARKELFKKLDAQLKITFLNKHMDLGSHDALRRDLGISSRSLVHHWSKAGGPGQIPGYSTHLDKLAKMSNYLKYGGSVGIILGGSSSLLKIQEACRAGETKACKKIRFTESGNFAGGLAGGTAGGIFANAVAGACLSLGPVSATVCVLAVTGATTLVGSMGGMVVGENIGDVLFESLDLE</sequence>
<protein>
    <submittedName>
        <fullName evidence="2">PAAR domain-containing protein</fullName>
    </submittedName>
</protein>
<dbReference type="AlphaFoldDB" id="A0A3S8UDL9"/>
<evidence type="ECO:0000313" key="3">
    <source>
        <dbReference type="Proteomes" id="UP000268230"/>
    </source>
</evidence>
<evidence type="ECO:0000256" key="1">
    <source>
        <dbReference type="SAM" id="MobiDB-lite"/>
    </source>
</evidence>
<gene>
    <name evidence="2" type="ORF">EJA05_01100</name>
</gene>
<organism evidence="2 3">
    <name type="scientific">Pseudomonas entomophila</name>
    <dbReference type="NCBI Taxonomy" id="312306"/>
    <lineage>
        <taxon>Bacteria</taxon>
        <taxon>Pseudomonadati</taxon>
        <taxon>Pseudomonadota</taxon>
        <taxon>Gammaproteobacteria</taxon>
        <taxon>Pseudomonadales</taxon>
        <taxon>Pseudomonadaceae</taxon>
        <taxon>Pseudomonas</taxon>
    </lineage>
</organism>
<proteinExistence type="predicted"/>
<dbReference type="InterPro" id="IPR008727">
    <property type="entry name" value="PAAR_motif"/>
</dbReference>
<feature type="region of interest" description="Disordered" evidence="1">
    <location>
        <begin position="106"/>
        <end position="135"/>
    </location>
</feature>
<dbReference type="EMBL" id="CP034338">
    <property type="protein sequence ID" value="AZL66413.1"/>
    <property type="molecule type" value="Genomic_DNA"/>
</dbReference>
<dbReference type="KEGG" id="pory:EJA05_01100"/>
<dbReference type="Proteomes" id="UP000268230">
    <property type="component" value="Chromosome"/>
</dbReference>
<dbReference type="OrthoDB" id="6352550at2"/>
<dbReference type="CDD" id="cd14744">
    <property type="entry name" value="PAAR_CT_2"/>
    <property type="match status" value="1"/>
</dbReference>
<dbReference type="Pfam" id="PF05488">
    <property type="entry name" value="PAAR_motif"/>
    <property type="match status" value="1"/>
</dbReference>
<evidence type="ECO:0000313" key="2">
    <source>
        <dbReference type="EMBL" id="AZL66413.1"/>
    </source>
</evidence>